<dbReference type="AlphaFoldDB" id="A0A6N2TGI1"/>
<evidence type="ECO:0000256" key="11">
    <source>
        <dbReference type="ARBA" id="ARBA00023125"/>
    </source>
</evidence>
<sequence>MEKTEENIVQNNNIQRHAFQVTINNPLKHGFNHLKIKKTLIEKFATLRYFCMADEIGKQGTPHTHIYVCFKSRVRFSTVQKYFPTAHIEKPHASVQSNIDYICKRGKWENTDKADTKVEGTFEEWGTVPLQKGTRPDMEELYQMIDAGYSNAEILAINNDYILDIDKLDKVRTMLLIEKYKGKRRINLKVIYISGATGTGKTRGVLDEHGDENVYRINDYQHPFDGYSCQPVLAFDEFRSSLKLSDMLNYCDIYPIDLPARYANRFACYETVYIISNWELEQQYKEVQEDNPESWRAFLRRIHEVRIYDRDGKVTNYESVEKYLKRKEEFCTLTSEDDCPFEK</sequence>
<evidence type="ECO:0000256" key="2">
    <source>
        <dbReference type="ARBA" id="ARBA00022679"/>
    </source>
</evidence>
<name>A0A6N2TGI1_BLAHA</name>
<dbReference type="PROSITE" id="PS52020">
    <property type="entry name" value="CRESS_DNA_REP"/>
    <property type="match status" value="1"/>
</dbReference>
<evidence type="ECO:0000256" key="8">
    <source>
        <dbReference type="ARBA" id="ARBA00022759"/>
    </source>
</evidence>
<dbReference type="GO" id="GO:0004519">
    <property type="term" value="F:endonuclease activity"/>
    <property type="evidence" value="ECO:0007669"/>
    <property type="project" value="UniProtKB-KW"/>
</dbReference>
<keyword evidence="11" id="KW-0238">DNA-binding</keyword>
<evidence type="ECO:0000256" key="9">
    <source>
        <dbReference type="ARBA" id="ARBA00022801"/>
    </source>
</evidence>
<dbReference type="Gene3D" id="3.40.1310.20">
    <property type="match status" value="1"/>
</dbReference>
<dbReference type="EMBL" id="CACRSY010000010">
    <property type="protein sequence ID" value="VYT03969.1"/>
    <property type="molecule type" value="Genomic_DNA"/>
</dbReference>
<comment type="cofactor">
    <cofactor evidence="1">
        <name>Mn(2+)</name>
        <dbReference type="ChEBI" id="CHEBI:29035"/>
    </cofactor>
</comment>
<keyword evidence="5" id="KW-0540">Nuclease</keyword>
<evidence type="ECO:0000256" key="4">
    <source>
        <dbReference type="ARBA" id="ARBA00022705"/>
    </source>
</evidence>
<dbReference type="Pfam" id="PF00910">
    <property type="entry name" value="RNA_helicase"/>
    <property type="match status" value="1"/>
</dbReference>
<dbReference type="GO" id="GO:0003724">
    <property type="term" value="F:RNA helicase activity"/>
    <property type="evidence" value="ECO:0007669"/>
    <property type="project" value="InterPro"/>
</dbReference>
<keyword evidence="8" id="KW-0255">Endonuclease</keyword>
<dbReference type="Pfam" id="PF02407">
    <property type="entry name" value="Viral_Rep"/>
    <property type="match status" value="1"/>
</dbReference>
<keyword evidence="4" id="KW-0235">DNA replication</keyword>
<evidence type="ECO:0000256" key="7">
    <source>
        <dbReference type="ARBA" id="ARBA00022741"/>
    </source>
</evidence>
<evidence type="ECO:0000313" key="14">
    <source>
        <dbReference type="EMBL" id="VYT03969.1"/>
    </source>
</evidence>
<evidence type="ECO:0000256" key="1">
    <source>
        <dbReference type="ARBA" id="ARBA00001936"/>
    </source>
</evidence>
<keyword evidence="9" id="KW-0378">Hydrolase</keyword>
<feature type="domain" description="CRESS-DNA virus Rep endonuclease" evidence="13">
    <location>
        <begin position="13"/>
        <end position="128"/>
    </location>
</feature>
<dbReference type="GO" id="GO:0000166">
    <property type="term" value="F:nucleotide binding"/>
    <property type="evidence" value="ECO:0007669"/>
    <property type="project" value="UniProtKB-KW"/>
</dbReference>
<keyword evidence="6" id="KW-0479">Metal-binding</keyword>
<dbReference type="InterPro" id="IPR049912">
    <property type="entry name" value="CRESS_DNA_REP"/>
</dbReference>
<proteinExistence type="predicted"/>
<keyword evidence="7" id="KW-0547">Nucleotide-binding</keyword>
<dbReference type="GO" id="GO:0016787">
    <property type="term" value="F:hydrolase activity"/>
    <property type="evidence" value="ECO:0007669"/>
    <property type="project" value="UniProtKB-KW"/>
</dbReference>
<organism evidence="14">
    <name type="scientific">Blautia hansenii</name>
    <name type="common">Ruminococcus hansenii</name>
    <dbReference type="NCBI Taxonomy" id="1322"/>
    <lineage>
        <taxon>Bacteria</taxon>
        <taxon>Bacillati</taxon>
        <taxon>Bacillota</taxon>
        <taxon>Clostridia</taxon>
        <taxon>Lachnospirales</taxon>
        <taxon>Lachnospiraceae</taxon>
        <taxon>Blautia</taxon>
    </lineage>
</organism>
<gene>
    <name evidence="14" type="ORF">BHLFYP23_02564</name>
</gene>
<reference evidence="14" key="1">
    <citation type="submission" date="2019-11" db="EMBL/GenBank/DDBJ databases">
        <authorList>
            <person name="Feng L."/>
        </authorList>
    </citation>
    <scope>NUCLEOTIDE SEQUENCE</scope>
    <source>
        <strain evidence="14">BhanseniiLFYP23</strain>
    </source>
</reference>
<accession>A0A6N2TGI1</accession>
<dbReference type="GO" id="GO:0006260">
    <property type="term" value="P:DNA replication"/>
    <property type="evidence" value="ECO:0007669"/>
    <property type="project" value="UniProtKB-KW"/>
</dbReference>
<evidence type="ECO:0000256" key="3">
    <source>
        <dbReference type="ARBA" id="ARBA00022695"/>
    </source>
</evidence>
<keyword evidence="12" id="KW-0511">Multifunctional enzyme</keyword>
<dbReference type="GO" id="GO:0003723">
    <property type="term" value="F:RNA binding"/>
    <property type="evidence" value="ECO:0007669"/>
    <property type="project" value="InterPro"/>
</dbReference>
<dbReference type="RefSeq" id="WP_009246639.1">
    <property type="nucleotide sequence ID" value="NZ_CACRSY010000010.1"/>
</dbReference>
<dbReference type="GO" id="GO:0046872">
    <property type="term" value="F:metal ion binding"/>
    <property type="evidence" value="ECO:0007669"/>
    <property type="project" value="UniProtKB-KW"/>
</dbReference>
<evidence type="ECO:0000256" key="10">
    <source>
        <dbReference type="ARBA" id="ARBA00023124"/>
    </source>
</evidence>
<keyword evidence="10" id="KW-0190">Covalent protein-DNA linkage</keyword>
<protein>
    <submittedName>
        <fullName evidence="14">Viral replication protein</fullName>
    </submittedName>
</protein>
<evidence type="ECO:0000256" key="12">
    <source>
        <dbReference type="ARBA" id="ARBA00023268"/>
    </source>
</evidence>
<dbReference type="GO" id="GO:0016779">
    <property type="term" value="F:nucleotidyltransferase activity"/>
    <property type="evidence" value="ECO:0007669"/>
    <property type="project" value="UniProtKB-KW"/>
</dbReference>
<keyword evidence="3" id="KW-0548">Nucleotidyltransferase</keyword>
<evidence type="ECO:0000259" key="13">
    <source>
        <dbReference type="PROSITE" id="PS52020"/>
    </source>
</evidence>
<keyword evidence="2" id="KW-0808">Transferase</keyword>
<dbReference type="GO" id="GO:0003677">
    <property type="term" value="F:DNA binding"/>
    <property type="evidence" value="ECO:0007669"/>
    <property type="project" value="UniProtKB-KW"/>
</dbReference>
<evidence type="ECO:0000256" key="6">
    <source>
        <dbReference type="ARBA" id="ARBA00022723"/>
    </source>
</evidence>
<dbReference type="InterPro" id="IPR000605">
    <property type="entry name" value="Helicase_SF3_ssDNA/RNA_vir"/>
</dbReference>
<evidence type="ECO:0000256" key="5">
    <source>
        <dbReference type="ARBA" id="ARBA00022722"/>
    </source>
</evidence>